<protein>
    <submittedName>
        <fullName evidence="1">Uncharacterized protein</fullName>
    </submittedName>
</protein>
<dbReference type="EMBL" id="CP010525">
    <property type="protein sequence ID" value="AJO23771.1"/>
    <property type="molecule type" value="Genomic_DNA"/>
</dbReference>
<gene>
    <name evidence="1" type="ORF">SB48_HM08orf04751</name>
</gene>
<evidence type="ECO:0000313" key="1">
    <source>
        <dbReference type="EMBL" id="AJO23771.1"/>
    </source>
</evidence>
<name>A0AAN0WCT5_HEYCO</name>
<dbReference type="AlphaFoldDB" id="A0AAN0WCT5"/>
<accession>A0AAN0WCT5</accession>
<reference evidence="2" key="1">
    <citation type="submission" date="2015-01" db="EMBL/GenBank/DDBJ databases">
        <title>Comparative genome analysis of Bacillus coagulans HM-08, Clostridium butyricum HM-68, Bacillus subtilis HM-66 and Bacillus paralicheniformis BL-09.</title>
        <authorList>
            <person name="Zhang H."/>
        </authorList>
    </citation>
    <scope>NUCLEOTIDE SEQUENCE [LARGE SCALE GENOMIC DNA]</scope>
    <source>
        <strain evidence="2">HM-08</strain>
    </source>
</reference>
<keyword evidence="2" id="KW-1185">Reference proteome</keyword>
<evidence type="ECO:0000313" key="2">
    <source>
        <dbReference type="Proteomes" id="UP000032024"/>
    </source>
</evidence>
<proteinExistence type="predicted"/>
<sequence>MGFLFFWKNIHALGGRKNEDDFFSYSAEWNDPHRELSWVNEAVCGIAEQL</sequence>
<dbReference type="Proteomes" id="UP000032024">
    <property type="component" value="Chromosome"/>
</dbReference>
<organism evidence="1 2">
    <name type="scientific">Heyndrickxia coagulans</name>
    <name type="common">Weizmannia coagulans</name>
    <dbReference type="NCBI Taxonomy" id="1398"/>
    <lineage>
        <taxon>Bacteria</taxon>
        <taxon>Bacillati</taxon>
        <taxon>Bacillota</taxon>
        <taxon>Bacilli</taxon>
        <taxon>Bacillales</taxon>
        <taxon>Bacillaceae</taxon>
        <taxon>Heyndrickxia</taxon>
    </lineage>
</organism>